<dbReference type="RefSeq" id="WP_425570912.1">
    <property type="nucleotide sequence ID" value="NZ_BAABJQ010000010.1"/>
</dbReference>
<evidence type="ECO:0000313" key="5">
    <source>
        <dbReference type="Proteomes" id="UP001501570"/>
    </source>
</evidence>
<evidence type="ECO:0000259" key="3">
    <source>
        <dbReference type="Pfam" id="PF13359"/>
    </source>
</evidence>
<dbReference type="EMBL" id="BAABJQ010000010">
    <property type="protein sequence ID" value="GAA5188202.1"/>
    <property type="molecule type" value="Genomic_DNA"/>
</dbReference>
<comment type="cofactor">
    <cofactor evidence="1">
        <name>a divalent metal cation</name>
        <dbReference type="ChEBI" id="CHEBI:60240"/>
    </cofactor>
</comment>
<proteinExistence type="predicted"/>
<keyword evidence="2" id="KW-0479">Metal-binding</keyword>
<name>A0ABP9RW70_9ACTN</name>
<gene>
    <name evidence="4" type="ORF">GCM10023322_38290</name>
</gene>
<accession>A0ABP9RW70</accession>
<dbReference type="Proteomes" id="UP001501570">
    <property type="component" value="Unassembled WGS sequence"/>
</dbReference>
<protein>
    <recommendedName>
        <fullName evidence="3">DDE Tnp4 domain-containing protein</fullName>
    </recommendedName>
</protein>
<reference evidence="5" key="1">
    <citation type="journal article" date="2019" name="Int. J. Syst. Evol. Microbiol.">
        <title>The Global Catalogue of Microorganisms (GCM) 10K type strain sequencing project: providing services to taxonomists for standard genome sequencing and annotation.</title>
        <authorList>
            <consortium name="The Broad Institute Genomics Platform"/>
            <consortium name="The Broad Institute Genome Sequencing Center for Infectious Disease"/>
            <person name="Wu L."/>
            <person name="Ma J."/>
        </authorList>
    </citation>
    <scope>NUCLEOTIDE SEQUENCE [LARGE SCALE GENOMIC DNA]</scope>
    <source>
        <strain evidence="5">JCM 18304</strain>
    </source>
</reference>
<evidence type="ECO:0000256" key="2">
    <source>
        <dbReference type="ARBA" id="ARBA00022723"/>
    </source>
</evidence>
<evidence type="ECO:0000313" key="4">
    <source>
        <dbReference type="EMBL" id="GAA5188202.1"/>
    </source>
</evidence>
<dbReference type="Pfam" id="PF13359">
    <property type="entry name" value="DDE_Tnp_4"/>
    <property type="match status" value="1"/>
</dbReference>
<sequence length="143" mass="15583">MTKPLGPCPLSRHGVNVRVLADTRGRLLWASPALPGATHDLTAARRHGIPTALAKFGVACYADNAYRAAGPTIAVPFRRKPRRLSANQQKVNANHARNRAPGERAVATLKTWKVLTNLRCCPRQATTIIAAIRVLQAAEDQHR</sequence>
<evidence type="ECO:0000256" key="1">
    <source>
        <dbReference type="ARBA" id="ARBA00001968"/>
    </source>
</evidence>
<comment type="caution">
    <text evidence="4">The sequence shown here is derived from an EMBL/GenBank/DDBJ whole genome shotgun (WGS) entry which is preliminary data.</text>
</comment>
<dbReference type="InterPro" id="IPR027806">
    <property type="entry name" value="HARBI1_dom"/>
</dbReference>
<keyword evidence="5" id="KW-1185">Reference proteome</keyword>
<feature type="domain" description="DDE Tnp4" evidence="3">
    <location>
        <begin position="11"/>
        <end position="135"/>
    </location>
</feature>
<organism evidence="4 5">
    <name type="scientific">Rugosimonospora acidiphila</name>
    <dbReference type="NCBI Taxonomy" id="556531"/>
    <lineage>
        <taxon>Bacteria</taxon>
        <taxon>Bacillati</taxon>
        <taxon>Actinomycetota</taxon>
        <taxon>Actinomycetes</taxon>
        <taxon>Micromonosporales</taxon>
        <taxon>Micromonosporaceae</taxon>
        <taxon>Rugosimonospora</taxon>
    </lineage>
</organism>